<feature type="domain" description="PKD" evidence="1">
    <location>
        <begin position="125"/>
        <end position="197"/>
    </location>
</feature>
<dbReference type="PROSITE" id="PS51257">
    <property type="entry name" value="PROKAR_LIPOPROTEIN"/>
    <property type="match status" value="1"/>
</dbReference>
<proteinExistence type="predicted"/>
<dbReference type="Pfam" id="PF18911">
    <property type="entry name" value="PKD_4"/>
    <property type="match status" value="2"/>
</dbReference>
<dbReference type="Gene3D" id="2.60.40.10">
    <property type="entry name" value="Immunoglobulins"/>
    <property type="match status" value="3"/>
</dbReference>
<organism evidence="2 3">
    <name type="scientific">Marinigracilibium pacificum</name>
    <dbReference type="NCBI Taxonomy" id="2729599"/>
    <lineage>
        <taxon>Bacteria</taxon>
        <taxon>Pseudomonadati</taxon>
        <taxon>Bacteroidota</taxon>
        <taxon>Cytophagia</taxon>
        <taxon>Cytophagales</taxon>
        <taxon>Flammeovirgaceae</taxon>
        <taxon>Marinigracilibium</taxon>
    </lineage>
</organism>
<accession>A0A848J0P0</accession>
<dbReference type="SMART" id="SM00089">
    <property type="entry name" value="PKD"/>
    <property type="match status" value="3"/>
</dbReference>
<dbReference type="Pfam" id="PF00801">
    <property type="entry name" value="PKD"/>
    <property type="match status" value="1"/>
</dbReference>
<name>A0A848J0P0_9BACT</name>
<dbReference type="InterPro" id="IPR013783">
    <property type="entry name" value="Ig-like_fold"/>
</dbReference>
<comment type="caution">
    <text evidence="2">The sequence shown here is derived from an EMBL/GenBank/DDBJ whole genome shotgun (WGS) entry which is preliminary data.</text>
</comment>
<dbReference type="PROSITE" id="PS50093">
    <property type="entry name" value="PKD"/>
    <property type="match status" value="3"/>
</dbReference>
<dbReference type="InterPro" id="IPR000601">
    <property type="entry name" value="PKD_dom"/>
</dbReference>
<evidence type="ECO:0000259" key="1">
    <source>
        <dbReference type="PROSITE" id="PS50093"/>
    </source>
</evidence>
<dbReference type="InterPro" id="IPR022409">
    <property type="entry name" value="PKD/Chitinase_dom"/>
</dbReference>
<evidence type="ECO:0000313" key="2">
    <source>
        <dbReference type="EMBL" id="NMM47849.1"/>
    </source>
</evidence>
<dbReference type="RefSeq" id="WP_169678786.1">
    <property type="nucleotide sequence ID" value="NZ_JABBNU010000003.1"/>
</dbReference>
<dbReference type="SUPFAM" id="SSF49299">
    <property type="entry name" value="PKD domain"/>
    <property type="match status" value="3"/>
</dbReference>
<evidence type="ECO:0000313" key="3">
    <source>
        <dbReference type="Proteomes" id="UP000559010"/>
    </source>
</evidence>
<feature type="domain" description="PKD" evidence="1">
    <location>
        <begin position="27"/>
        <end position="92"/>
    </location>
</feature>
<gene>
    <name evidence="2" type="ORF">HH304_05510</name>
</gene>
<keyword evidence="3" id="KW-1185">Reference proteome</keyword>
<protein>
    <submittedName>
        <fullName evidence="2">PKD domain-containing protein</fullName>
    </submittedName>
</protein>
<dbReference type="AlphaFoldDB" id="A0A848J0P0"/>
<dbReference type="InterPro" id="IPR035986">
    <property type="entry name" value="PKD_dom_sf"/>
</dbReference>
<dbReference type="Proteomes" id="UP000559010">
    <property type="component" value="Unassembled WGS sequence"/>
</dbReference>
<sequence>MRIKLFPSLLLIIIFSCSDSDDPVSQVKASFRSAPTSLFSGEYVQFTDNSTGNPSSWQWEFEGGTPALSSEQNPQIQYNTPGNFSVKLKVSNGQTEDSEVMENVITVHPTEITVDIAPDKSNIYVGETVKFTDNSNGNPTSWFWNFQGGTPETSNEQNPSIQYNTVGVFSVTLTVSNQETEATKVYENLITVEDKLVVIDFTSNNTVVTAGRNISFFDNSTNNPDKWEWTFEGGSPKTSNQQDPVVYYTVPGEYQVKLKVTKNDYEDEIIKTNYIKVEAMTKPPFEGTVFIAPDIIKESDPTTYIKAESVGKGKKTVFDRRVGKWIEINAHLINLTYEGQKVIQAVVNPEFTSEEALQTAIHYGTSVGRIPKFLIKDVNELWIHKGKYPFGGGNNSILIHTDQGKEYEDGGFLEEAFIHEGGHTSLDAGHANSAGWLEAQNYDMVFISTYAMENSSQEDIAESILTYLAIKKRKSRLNDNLYYNIRAANKYRIEYFNKQNFNFYPVE</sequence>
<reference evidence="2 3" key="1">
    <citation type="submission" date="2020-04" db="EMBL/GenBank/DDBJ databases">
        <title>Flammeovirgaceae bacterium KN852 isolated from deep sea.</title>
        <authorList>
            <person name="Zhang D.-C."/>
        </authorList>
    </citation>
    <scope>NUCLEOTIDE SEQUENCE [LARGE SCALE GENOMIC DNA]</scope>
    <source>
        <strain evidence="2 3">KN852</strain>
    </source>
</reference>
<dbReference type="CDD" id="cd00146">
    <property type="entry name" value="PKD"/>
    <property type="match status" value="3"/>
</dbReference>
<feature type="domain" description="PKD" evidence="1">
    <location>
        <begin position="197"/>
        <end position="263"/>
    </location>
</feature>
<dbReference type="EMBL" id="JABBNU010000003">
    <property type="protein sequence ID" value="NMM47849.1"/>
    <property type="molecule type" value="Genomic_DNA"/>
</dbReference>